<accession>A0A6J5X4L7</accession>
<evidence type="ECO:0000313" key="1">
    <source>
        <dbReference type="EMBL" id="CAB4308680.1"/>
    </source>
</evidence>
<keyword evidence="2" id="KW-1185">Reference proteome</keyword>
<name>A0A6J5X4L7_PRUAR</name>
<organism evidence="1 2">
    <name type="scientific">Prunus armeniaca</name>
    <name type="common">Apricot</name>
    <name type="synonym">Armeniaca vulgaris</name>
    <dbReference type="NCBI Taxonomy" id="36596"/>
    <lineage>
        <taxon>Eukaryota</taxon>
        <taxon>Viridiplantae</taxon>
        <taxon>Streptophyta</taxon>
        <taxon>Embryophyta</taxon>
        <taxon>Tracheophyta</taxon>
        <taxon>Spermatophyta</taxon>
        <taxon>Magnoliopsida</taxon>
        <taxon>eudicotyledons</taxon>
        <taxon>Gunneridae</taxon>
        <taxon>Pentapetalae</taxon>
        <taxon>rosids</taxon>
        <taxon>fabids</taxon>
        <taxon>Rosales</taxon>
        <taxon>Rosaceae</taxon>
        <taxon>Amygdaloideae</taxon>
        <taxon>Amygdaleae</taxon>
        <taxon>Prunus</taxon>
    </lineage>
</organism>
<sequence length="59" mass="6402">MSSSILKSESRCRIVGKIQSQMLTQEYRPVVSSFWMALVPTLVELEGTSVDLDVGGKGG</sequence>
<dbReference type="Proteomes" id="UP000507245">
    <property type="component" value="Unassembled WGS sequence"/>
</dbReference>
<proteinExistence type="predicted"/>
<evidence type="ECO:0000313" key="2">
    <source>
        <dbReference type="Proteomes" id="UP000507245"/>
    </source>
</evidence>
<dbReference type="AlphaFoldDB" id="A0A6J5X4L7"/>
<gene>
    <name evidence="1" type="ORF">ORAREDHAP_LOCUS28423</name>
</gene>
<reference evidence="2" key="1">
    <citation type="journal article" date="2020" name="Genome Biol.">
        <title>Gamete binning: chromosome-level and haplotype-resolved genome assembly enabled by high-throughput single-cell sequencing of gamete genomes.</title>
        <authorList>
            <person name="Campoy J.A."/>
            <person name="Sun H."/>
            <person name="Goel M."/>
            <person name="Jiao W.-B."/>
            <person name="Folz-Donahue K."/>
            <person name="Wang N."/>
            <person name="Rubio M."/>
            <person name="Liu C."/>
            <person name="Kukat C."/>
            <person name="Ruiz D."/>
            <person name="Huettel B."/>
            <person name="Schneeberger K."/>
        </authorList>
    </citation>
    <scope>NUCLEOTIDE SEQUENCE [LARGE SCALE GENOMIC DNA]</scope>
    <source>
        <strain evidence="2">cv. Rojo Pasion</strain>
    </source>
</reference>
<dbReference type="EMBL" id="CAEKKB010000004">
    <property type="protein sequence ID" value="CAB4308680.1"/>
    <property type="molecule type" value="Genomic_DNA"/>
</dbReference>
<protein>
    <submittedName>
        <fullName evidence="1">Uncharacterized protein</fullName>
    </submittedName>
</protein>